<evidence type="ECO:0000313" key="2">
    <source>
        <dbReference type="Proteomes" id="UP000244336"/>
    </source>
</evidence>
<gene>
    <name evidence="1" type="ORF">GQ55_6G075100</name>
</gene>
<protein>
    <submittedName>
        <fullName evidence="1">Uncharacterized protein</fullName>
    </submittedName>
</protein>
<dbReference type="AlphaFoldDB" id="A0A2T7D4Y4"/>
<dbReference type="Gramene" id="PUZ50648">
    <property type="protein sequence ID" value="PUZ50648"/>
    <property type="gene ID" value="GQ55_6G075100"/>
</dbReference>
<keyword evidence="2" id="KW-1185">Reference proteome</keyword>
<name>A0A2T7D4Y4_9POAL</name>
<reference evidence="1 2" key="1">
    <citation type="submission" date="2018-04" db="EMBL/GenBank/DDBJ databases">
        <title>WGS assembly of Panicum hallii var. hallii HAL2.</title>
        <authorList>
            <person name="Lovell J."/>
            <person name="Jenkins J."/>
            <person name="Lowry D."/>
            <person name="Mamidi S."/>
            <person name="Sreedasyam A."/>
            <person name="Weng X."/>
            <person name="Barry K."/>
            <person name="Bonette J."/>
            <person name="Campitelli B."/>
            <person name="Daum C."/>
            <person name="Gordon S."/>
            <person name="Gould B."/>
            <person name="Lipzen A."/>
            <person name="MacQueen A."/>
            <person name="Palacio-Mejia J."/>
            <person name="Plott C."/>
            <person name="Shakirov E."/>
            <person name="Shu S."/>
            <person name="Yoshinaga Y."/>
            <person name="Zane M."/>
            <person name="Rokhsar D."/>
            <person name="Grimwood J."/>
            <person name="Schmutz J."/>
            <person name="Juenger T."/>
        </authorList>
    </citation>
    <scope>NUCLEOTIDE SEQUENCE [LARGE SCALE GENOMIC DNA]</scope>
    <source>
        <strain evidence="2">cv. HAL2</strain>
    </source>
</reference>
<dbReference type="EMBL" id="CM009754">
    <property type="protein sequence ID" value="PUZ50648.1"/>
    <property type="molecule type" value="Genomic_DNA"/>
</dbReference>
<accession>A0A2T7D4Y4</accession>
<evidence type="ECO:0000313" key="1">
    <source>
        <dbReference type="EMBL" id="PUZ50648.1"/>
    </source>
</evidence>
<sequence length="148" mass="16305">MAGLEPQQLCSALEKNRIGEMEKKGVDALLGGSGREGAATGIKQRSCMLCLDWWHWRLDRRREVEERTSLPDPTRTASCTTPLSRRLPTPLCWSCHVRTLAPRHLYIPGAPGVAEPCHGGARRSRTRGEGLAEADLVGGIHGRRGSWI</sequence>
<proteinExistence type="predicted"/>
<dbReference type="Proteomes" id="UP000244336">
    <property type="component" value="Chromosome 6"/>
</dbReference>
<organism evidence="1 2">
    <name type="scientific">Panicum hallii var. hallii</name>
    <dbReference type="NCBI Taxonomy" id="1504633"/>
    <lineage>
        <taxon>Eukaryota</taxon>
        <taxon>Viridiplantae</taxon>
        <taxon>Streptophyta</taxon>
        <taxon>Embryophyta</taxon>
        <taxon>Tracheophyta</taxon>
        <taxon>Spermatophyta</taxon>
        <taxon>Magnoliopsida</taxon>
        <taxon>Liliopsida</taxon>
        <taxon>Poales</taxon>
        <taxon>Poaceae</taxon>
        <taxon>PACMAD clade</taxon>
        <taxon>Panicoideae</taxon>
        <taxon>Panicodae</taxon>
        <taxon>Paniceae</taxon>
        <taxon>Panicinae</taxon>
        <taxon>Panicum</taxon>
        <taxon>Panicum sect. Panicum</taxon>
    </lineage>
</organism>